<organism evidence="2 3">
    <name type="scientific">Propithecus coquereli</name>
    <name type="common">Coquerel's sifaka</name>
    <name type="synonym">Propithecus verreauxi coquereli</name>
    <dbReference type="NCBI Taxonomy" id="379532"/>
    <lineage>
        <taxon>Eukaryota</taxon>
        <taxon>Metazoa</taxon>
        <taxon>Chordata</taxon>
        <taxon>Craniata</taxon>
        <taxon>Vertebrata</taxon>
        <taxon>Euteleostomi</taxon>
        <taxon>Mammalia</taxon>
        <taxon>Eutheria</taxon>
        <taxon>Euarchontoglires</taxon>
        <taxon>Primates</taxon>
        <taxon>Strepsirrhini</taxon>
        <taxon>Lemuriformes</taxon>
        <taxon>Indriidae</taxon>
        <taxon>Propithecus</taxon>
    </lineage>
</organism>
<keyword evidence="3" id="KW-1185">Reference proteome</keyword>
<dbReference type="InterPro" id="IPR036051">
    <property type="entry name" value="KRAB_dom_sf"/>
</dbReference>
<dbReference type="PROSITE" id="PS50805">
    <property type="entry name" value="KRAB"/>
    <property type="match status" value="1"/>
</dbReference>
<name>A0A2K6EKY0_PROCO</name>
<reference evidence="2" key="2">
    <citation type="submission" date="2025-09" db="UniProtKB">
        <authorList>
            <consortium name="Ensembl"/>
        </authorList>
    </citation>
    <scope>IDENTIFICATION</scope>
</reference>
<dbReference type="Ensembl" id="ENSPCOT00000008229.1">
    <property type="protein sequence ID" value="ENSPCOP00000002384.1"/>
    <property type="gene ID" value="ENSPCOG00000007260.1"/>
</dbReference>
<evidence type="ECO:0000313" key="2">
    <source>
        <dbReference type="Ensembl" id="ENSPCOP00000002384.1"/>
    </source>
</evidence>
<dbReference type="Proteomes" id="UP000233160">
    <property type="component" value="Unassembled WGS sequence"/>
</dbReference>
<dbReference type="PANTHER" id="PTHR23232:SF158">
    <property type="entry name" value="KRAB DOMAIN-CONTAINING PROTEIN 5"/>
    <property type="match status" value="1"/>
</dbReference>
<dbReference type="PANTHER" id="PTHR23232">
    <property type="entry name" value="KRAB DOMAIN C2H2 ZINC FINGER"/>
    <property type="match status" value="1"/>
</dbReference>
<dbReference type="GeneTree" id="ENSGT00940000161765"/>
<feature type="domain" description="KRAB" evidence="1">
    <location>
        <begin position="4"/>
        <end position="75"/>
    </location>
</feature>
<dbReference type="CDD" id="cd07765">
    <property type="entry name" value="KRAB_A-box"/>
    <property type="match status" value="1"/>
</dbReference>
<dbReference type="InterPro" id="IPR001909">
    <property type="entry name" value="KRAB"/>
</dbReference>
<proteinExistence type="predicted"/>
<evidence type="ECO:0000313" key="3">
    <source>
        <dbReference type="Proteomes" id="UP000233160"/>
    </source>
</evidence>
<evidence type="ECO:0000259" key="1">
    <source>
        <dbReference type="PROSITE" id="PS50805"/>
    </source>
</evidence>
<dbReference type="GO" id="GO:0006355">
    <property type="term" value="P:regulation of DNA-templated transcription"/>
    <property type="evidence" value="ECO:0007669"/>
    <property type="project" value="InterPro"/>
</dbReference>
<reference evidence="2" key="1">
    <citation type="submission" date="2025-08" db="UniProtKB">
        <authorList>
            <consortium name="Ensembl"/>
        </authorList>
    </citation>
    <scope>IDENTIFICATION</scope>
</reference>
<dbReference type="PRINTS" id="PR02045">
    <property type="entry name" value="F138DOMAIN"/>
</dbReference>
<dbReference type="STRING" id="379532.ENSPCOP00000002384"/>
<dbReference type="SUPFAM" id="SSF109640">
    <property type="entry name" value="KRAB domain (Kruppel-associated box)"/>
    <property type="match status" value="1"/>
</dbReference>
<dbReference type="Pfam" id="PF01352">
    <property type="entry name" value="KRAB"/>
    <property type="match status" value="1"/>
</dbReference>
<protein>
    <recommendedName>
        <fullName evidence="1">KRAB domain-containing protein</fullName>
    </recommendedName>
</protein>
<dbReference type="Gene3D" id="6.10.140.140">
    <property type="match status" value="1"/>
</dbReference>
<dbReference type="InterPro" id="IPR050169">
    <property type="entry name" value="Krueppel_C2H2_ZnF"/>
</dbReference>
<dbReference type="SMART" id="SM00349">
    <property type="entry name" value="KRAB"/>
    <property type="match status" value="1"/>
</dbReference>
<sequence>MELLTFRDVAIEFSPEEWECLDTAQQNLYRDVMSENYRNLVSVELAVYKLDLLTFLKQMKEAWNVKREETVAKHPETRSRLAQAGLELLSSNNLPASASQRARITGVSHRAR</sequence>
<dbReference type="AlphaFoldDB" id="A0A2K6EKY0"/>
<accession>A0A2K6EKY0</accession>